<organism evidence="1 2">
    <name type="scientific">Caerostris extrusa</name>
    <name type="common">Bark spider</name>
    <name type="synonym">Caerostris bankana</name>
    <dbReference type="NCBI Taxonomy" id="172846"/>
    <lineage>
        <taxon>Eukaryota</taxon>
        <taxon>Metazoa</taxon>
        <taxon>Ecdysozoa</taxon>
        <taxon>Arthropoda</taxon>
        <taxon>Chelicerata</taxon>
        <taxon>Arachnida</taxon>
        <taxon>Araneae</taxon>
        <taxon>Araneomorphae</taxon>
        <taxon>Entelegynae</taxon>
        <taxon>Araneoidea</taxon>
        <taxon>Araneidae</taxon>
        <taxon>Caerostris</taxon>
    </lineage>
</organism>
<name>A0AAV4UWV4_CAEEX</name>
<accession>A0AAV4UWV4</accession>
<proteinExistence type="predicted"/>
<dbReference type="Proteomes" id="UP001054945">
    <property type="component" value="Unassembled WGS sequence"/>
</dbReference>
<reference evidence="1 2" key="1">
    <citation type="submission" date="2021-06" db="EMBL/GenBank/DDBJ databases">
        <title>Caerostris extrusa draft genome.</title>
        <authorList>
            <person name="Kono N."/>
            <person name="Arakawa K."/>
        </authorList>
    </citation>
    <scope>NUCLEOTIDE SEQUENCE [LARGE SCALE GENOMIC DNA]</scope>
</reference>
<dbReference type="AlphaFoldDB" id="A0AAV4UWV4"/>
<gene>
    <name evidence="1" type="ORF">CEXT_74171</name>
</gene>
<dbReference type="EMBL" id="BPLR01013597">
    <property type="protein sequence ID" value="GIY62233.1"/>
    <property type="molecule type" value="Genomic_DNA"/>
</dbReference>
<evidence type="ECO:0000313" key="2">
    <source>
        <dbReference type="Proteomes" id="UP001054945"/>
    </source>
</evidence>
<protein>
    <submittedName>
        <fullName evidence="1">Uncharacterized protein</fullName>
    </submittedName>
</protein>
<keyword evidence="2" id="KW-1185">Reference proteome</keyword>
<evidence type="ECO:0000313" key="1">
    <source>
        <dbReference type="EMBL" id="GIY62233.1"/>
    </source>
</evidence>
<comment type="caution">
    <text evidence="1">The sequence shown here is derived from an EMBL/GenBank/DDBJ whole genome shotgun (WGS) entry which is preliminary data.</text>
</comment>
<sequence length="91" mass="10652">MSSKTSYIKRPVNPPDSQPPMRLIFANLRSSLLCNWISYQKLIFHPWMEKRTLNSSGRKMTFFLLALVKSAFSYLCDPKVMVEFFSYSVFS</sequence>